<evidence type="ECO:0000313" key="3">
    <source>
        <dbReference type="Proteomes" id="UP000318704"/>
    </source>
</evidence>
<name>A0A517VWE1_9PLAN</name>
<keyword evidence="1" id="KW-0732">Signal</keyword>
<accession>A0A517VWE1</accession>
<evidence type="ECO:0000256" key="1">
    <source>
        <dbReference type="SAM" id="SignalP"/>
    </source>
</evidence>
<dbReference type="AlphaFoldDB" id="A0A517VWE1"/>
<proteinExistence type="predicted"/>
<dbReference type="EMBL" id="CP037920">
    <property type="protein sequence ID" value="QDT97321.1"/>
    <property type="molecule type" value="Genomic_DNA"/>
</dbReference>
<gene>
    <name evidence="2" type="ORF">V144x_27940</name>
</gene>
<evidence type="ECO:0000313" key="2">
    <source>
        <dbReference type="EMBL" id="QDT97321.1"/>
    </source>
</evidence>
<reference evidence="2 3" key="1">
    <citation type="submission" date="2019-03" db="EMBL/GenBank/DDBJ databases">
        <title>Deep-cultivation of Planctomycetes and their phenomic and genomic characterization uncovers novel biology.</title>
        <authorList>
            <person name="Wiegand S."/>
            <person name="Jogler M."/>
            <person name="Boedeker C."/>
            <person name="Pinto D."/>
            <person name="Vollmers J."/>
            <person name="Rivas-Marin E."/>
            <person name="Kohn T."/>
            <person name="Peeters S.H."/>
            <person name="Heuer A."/>
            <person name="Rast P."/>
            <person name="Oberbeckmann S."/>
            <person name="Bunk B."/>
            <person name="Jeske O."/>
            <person name="Meyerdierks A."/>
            <person name="Storesund J.E."/>
            <person name="Kallscheuer N."/>
            <person name="Luecker S."/>
            <person name="Lage O.M."/>
            <person name="Pohl T."/>
            <person name="Merkel B.J."/>
            <person name="Hornburger P."/>
            <person name="Mueller R.-W."/>
            <person name="Bruemmer F."/>
            <person name="Labrenz M."/>
            <person name="Spormann A.M."/>
            <person name="Op den Camp H."/>
            <person name="Overmann J."/>
            <person name="Amann R."/>
            <person name="Jetten M.S.M."/>
            <person name="Mascher T."/>
            <person name="Medema M.H."/>
            <person name="Devos D.P."/>
            <person name="Kaster A.-K."/>
            <person name="Ovreas L."/>
            <person name="Rohde M."/>
            <person name="Galperin M.Y."/>
            <person name="Jogler C."/>
        </authorList>
    </citation>
    <scope>NUCLEOTIDE SEQUENCE [LARGE SCALE GENOMIC DNA]</scope>
    <source>
        <strain evidence="2 3">V144</strain>
    </source>
</reference>
<organism evidence="2 3">
    <name type="scientific">Gimesia aquarii</name>
    <dbReference type="NCBI Taxonomy" id="2527964"/>
    <lineage>
        <taxon>Bacteria</taxon>
        <taxon>Pseudomonadati</taxon>
        <taxon>Planctomycetota</taxon>
        <taxon>Planctomycetia</taxon>
        <taxon>Planctomycetales</taxon>
        <taxon>Planctomycetaceae</taxon>
        <taxon>Gimesia</taxon>
    </lineage>
</organism>
<protein>
    <recommendedName>
        <fullName evidence="4">Carboxypeptidase regulatory-like domain-containing protein</fullName>
    </recommendedName>
</protein>
<sequence precursor="true">MSVTTLMKASVVFSALLTLSAFLVGCSASSVDDAPERAITSGVVSFSGNPITQGQISFIPKQGPTAMGPIKDGNYRIDSKGGVPVGKCQVKILAYEETGKEYTVGAGGKKAKETKQIIPTKYNKRSTLHAEIDAGKENKHDFDLK</sequence>
<dbReference type="KEGG" id="gaw:V144x_27940"/>
<evidence type="ECO:0008006" key="4">
    <source>
        <dbReference type="Google" id="ProtNLM"/>
    </source>
</evidence>
<feature type="chain" id="PRO_5021966993" description="Carboxypeptidase regulatory-like domain-containing protein" evidence="1">
    <location>
        <begin position="24"/>
        <end position="145"/>
    </location>
</feature>
<feature type="signal peptide" evidence="1">
    <location>
        <begin position="1"/>
        <end position="23"/>
    </location>
</feature>
<dbReference type="Proteomes" id="UP000318704">
    <property type="component" value="Chromosome"/>
</dbReference>